<dbReference type="InterPro" id="IPR013324">
    <property type="entry name" value="RNA_pol_sigma_r3/r4-like"/>
</dbReference>
<evidence type="ECO:0000313" key="8">
    <source>
        <dbReference type="EMBL" id="MDT0306308.1"/>
    </source>
</evidence>
<dbReference type="InterPro" id="IPR036388">
    <property type="entry name" value="WH-like_DNA-bd_sf"/>
</dbReference>
<proteinExistence type="inferred from homology"/>
<dbReference type="InterPro" id="IPR007627">
    <property type="entry name" value="RNA_pol_sigma70_r2"/>
</dbReference>
<dbReference type="PANTHER" id="PTHR43133">
    <property type="entry name" value="RNA POLYMERASE ECF-TYPE SIGMA FACTO"/>
    <property type="match status" value="1"/>
</dbReference>
<gene>
    <name evidence="8" type="ORF">RM780_04940</name>
</gene>
<feature type="region of interest" description="Disordered" evidence="6">
    <location>
        <begin position="459"/>
        <end position="523"/>
    </location>
</feature>
<evidence type="ECO:0000256" key="1">
    <source>
        <dbReference type="ARBA" id="ARBA00010641"/>
    </source>
</evidence>
<comment type="similarity">
    <text evidence="1">Belongs to the sigma-70 factor family. ECF subfamily.</text>
</comment>
<dbReference type="RefSeq" id="WP_311629237.1">
    <property type="nucleotide sequence ID" value="NZ_JAVREN010000005.1"/>
</dbReference>
<keyword evidence="3" id="KW-0731">Sigma factor</keyword>
<dbReference type="EMBL" id="JAVREN010000005">
    <property type="protein sequence ID" value="MDT0306308.1"/>
    <property type="molecule type" value="Genomic_DNA"/>
</dbReference>
<feature type="region of interest" description="Disordered" evidence="6">
    <location>
        <begin position="327"/>
        <end position="402"/>
    </location>
</feature>
<dbReference type="Gene3D" id="1.10.10.10">
    <property type="entry name" value="Winged helix-like DNA-binding domain superfamily/Winged helix DNA-binding domain"/>
    <property type="match status" value="1"/>
</dbReference>
<dbReference type="InterPro" id="IPR039425">
    <property type="entry name" value="RNA_pol_sigma-70-like"/>
</dbReference>
<evidence type="ECO:0000259" key="7">
    <source>
        <dbReference type="Pfam" id="PF04542"/>
    </source>
</evidence>
<feature type="domain" description="RNA polymerase sigma-70 region 2" evidence="7">
    <location>
        <begin position="29"/>
        <end position="90"/>
    </location>
</feature>
<comment type="caution">
    <text evidence="8">The sequence shown here is derived from an EMBL/GenBank/DDBJ whole genome shotgun (WGS) entry which is preliminary data.</text>
</comment>
<keyword evidence="5" id="KW-0804">Transcription</keyword>
<dbReference type="Gene3D" id="1.10.1740.10">
    <property type="match status" value="1"/>
</dbReference>
<feature type="compositionally biased region" description="Gly residues" evidence="6">
    <location>
        <begin position="498"/>
        <end position="507"/>
    </location>
</feature>
<feature type="compositionally biased region" description="Low complexity" evidence="6">
    <location>
        <begin position="354"/>
        <end position="364"/>
    </location>
</feature>
<dbReference type="InterPro" id="IPR014284">
    <property type="entry name" value="RNA_pol_sigma-70_dom"/>
</dbReference>
<dbReference type="Pfam" id="PF04542">
    <property type="entry name" value="Sigma70_r2"/>
    <property type="match status" value="1"/>
</dbReference>
<dbReference type="SUPFAM" id="SSF88946">
    <property type="entry name" value="Sigma2 domain of RNA polymerase sigma factors"/>
    <property type="match status" value="1"/>
</dbReference>
<evidence type="ECO:0000256" key="6">
    <source>
        <dbReference type="SAM" id="MobiDB-lite"/>
    </source>
</evidence>
<reference evidence="9" key="1">
    <citation type="submission" date="2023-07" db="EMBL/GenBank/DDBJ databases">
        <title>30 novel species of actinomycetes from the DSMZ collection.</title>
        <authorList>
            <person name="Nouioui I."/>
        </authorList>
    </citation>
    <scope>NUCLEOTIDE SEQUENCE [LARGE SCALE GENOMIC DNA]</scope>
    <source>
        <strain evidence="9">DSM 44917</strain>
    </source>
</reference>
<accession>A0ABU2L500</accession>
<evidence type="ECO:0000256" key="5">
    <source>
        <dbReference type="ARBA" id="ARBA00023163"/>
    </source>
</evidence>
<protein>
    <submittedName>
        <fullName evidence="8">Sigma-70 family RNA polymerase sigma factor</fullName>
    </submittedName>
</protein>
<dbReference type="NCBIfam" id="TIGR02937">
    <property type="entry name" value="sigma70-ECF"/>
    <property type="match status" value="1"/>
</dbReference>
<feature type="compositionally biased region" description="Low complexity" evidence="6">
    <location>
        <begin position="372"/>
        <end position="394"/>
    </location>
</feature>
<dbReference type="PANTHER" id="PTHR43133:SF8">
    <property type="entry name" value="RNA POLYMERASE SIGMA FACTOR HI_1459-RELATED"/>
    <property type="match status" value="1"/>
</dbReference>
<dbReference type="SUPFAM" id="SSF88659">
    <property type="entry name" value="Sigma3 and sigma4 domains of RNA polymerase sigma factors"/>
    <property type="match status" value="1"/>
</dbReference>
<sequence>MAESREDPASDSALLGRVREGDDGGFEELYRRHVDAVRRYARGCCPDAHTAEDVTAEVFTRTLRVVREGGGPDSAVRPYLLTMVRRAAARAGVRAELPVADLGDAAGRPAAETHSEARVISQTDRSIVVRAYLSLPERWQQVLWHTVVEREPVRRVAPRLGLTTNATAVLAFRAREGLREAYLQAHVNEALTGRDECRRHAGRLGTFARRPLLRAGYRQLRHHLDVCDRCRSAYLELVDLNETLRGLLPFALAGWLASSGVGGAAAVTKSAGLAGAGAGAGTAGAGAGAAAGAGAGAAGAGAGAGGLLGKLAVTAAVSVVAVTATAPHFAPQGPGESPARALPGAGEGAGTPPGGASSPASAPEDTGEATADDPASPEAAPAPSAGEGSAADGPTAAAGQGEDPGLLDCVAGLIGTDCPGGLVEVRIPPVLGSQDPAAGDGSGLVGGLLGGVTGGVTGDVAGTGGETAPDDVSGATDGSGGGAAREEEPALIEAELGLLGGGDGPSGGAAESPTGEPSPSGTR</sequence>
<dbReference type="InterPro" id="IPR013325">
    <property type="entry name" value="RNA_pol_sigma_r2"/>
</dbReference>
<organism evidence="8 9">
    <name type="scientific">Streptomyces boetiae</name>
    <dbReference type="NCBI Taxonomy" id="3075541"/>
    <lineage>
        <taxon>Bacteria</taxon>
        <taxon>Bacillati</taxon>
        <taxon>Actinomycetota</taxon>
        <taxon>Actinomycetes</taxon>
        <taxon>Kitasatosporales</taxon>
        <taxon>Streptomycetaceae</taxon>
        <taxon>Streptomyces</taxon>
    </lineage>
</organism>
<evidence type="ECO:0000256" key="3">
    <source>
        <dbReference type="ARBA" id="ARBA00023082"/>
    </source>
</evidence>
<keyword evidence="9" id="KW-1185">Reference proteome</keyword>
<name>A0ABU2L500_9ACTN</name>
<evidence type="ECO:0000313" key="9">
    <source>
        <dbReference type="Proteomes" id="UP001183388"/>
    </source>
</evidence>
<dbReference type="Proteomes" id="UP001183388">
    <property type="component" value="Unassembled WGS sequence"/>
</dbReference>
<keyword evidence="4" id="KW-0238">DNA-binding</keyword>
<evidence type="ECO:0000256" key="2">
    <source>
        <dbReference type="ARBA" id="ARBA00023015"/>
    </source>
</evidence>
<keyword evidence="2" id="KW-0805">Transcription regulation</keyword>
<evidence type="ECO:0000256" key="4">
    <source>
        <dbReference type="ARBA" id="ARBA00023125"/>
    </source>
</evidence>